<dbReference type="SMART" id="SM00858">
    <property type="entry name" value="SAF"/>
    <property type="match status" value="1"/>
</dbReference>
<proteinExistence type="predicted"/>
<organism evidence="3 4">
    <name type="scientific">Dactylosporangium maewongense</name>
    <dbReference type="NCBI Taxonomy" id="634393"/>
    <lineage>
        <taxon>Bacteria</taxon>
        <taxon>Bacillati</taxon>
        <taxon>Actinomycetota</taxon>
        <taxon>Actinomycetes</taxon>
        <taxon>Micromonosporales</taxon>
        <taxon>Micromonosporaceae</taxon>
        <taxon>Dactylosporangium</taxon>
    </lineage>
</organism>
<protein>
    <recommendedName>
        <fullName evidence="2">SAF domain-containing protein</fullName>
    </recommendedName>
</protein>
<reference evidence="3 4" key="1">
    <citation type="journal article" date="2019" name="Int. J. Syst. Evol. Microbiol.">
        <title>The Global Catalogue of Microorganisms (GCM) 10K type strain sequencing project: providing services to taxonomists for standard genome sequencing and annotation.</title>
        <authorList>
            <consortium name="The Broad Institute Genomics Platform"/>
            <consortium name="The Broad Institute Genome Sequencing Center for Infectious Disease"/>
            <person name="Wu L."/>
            <person name="Ma J."/>
        </authorList>
    </citation>
    <scope>NUCLEOTIDE SEQUENCE [LARGE SCALE GENOMIC DNA]</scope>
    <source>
        <strain evidence="3 4">JCM 15933</strain>
    </source>
</reference>
<feature type="transmembrane region" description="Helical" evidence="1">
    <location>
        <begin position="32"/>
        <end position="53"/>
    </location>
</feature>
<evidence type="ECO:0000313" key="3">
    <source>
        <dbReference type="EMBL" id="GAA1570040.1"/>
    </source>
</evidence>
<comment type="caution">
    <text evidence="3">The sequence shown here is derived from an EMBL/GenBank/DDBJ whole genome shotgun (WGS) entry which is preliminary data.</text>
</comment>
<feature type="domain" description="SAF" evidence="2">
    <location>
        <begin position="60"/>
        <end position="123"/>
    </location>
</feature>
<accession>A0ABN2D452</accession>
<evidence type="ECO:0000259" key="2">
    <source>
        <dbReference type="SMART" id="SM00858"/>
    </source>
</evidence>
<keyword evidence="1" id="KW-0812">Transmembrane</keyword>
<evidence type="ECO:0000256" key="1">
    <source>
        <dbReference type="SAM" id="Phobius"/>
    </source>
</evidence>
<keyword evidence="4" id="KW-1185">Reference proteome</keyword>
<keyword evidence="1" id="KW-1133">Transmembrane helix</keyword>
<sequence length="229" mass="23030">MMTINRSTVDVASAAPAAGTASLARLPRRRSLGMWALGVVLVVLGSVGAYVLVVQGGMTHPYLAVSHNVPYGAAIHDSDLTVINVNAAVGLNPIPAAHRAEVVGQHAAVDLYPGTLLIRDQLTKTAIPAPGQQLVGIELKPGHLPARALKPGDAVVLVVVPPTGLAGVPDPQSTAAAQPSSIPATVAGTTAPATNGNVRVDVAVSTTDGSLVAAMAAAGRIVLVVTTRN</sequence>
<dbReference type="Pfam" id="PF08666">
    <property type="entry name" value="SAF"/>
    <property type="match status" value="1"/>
</dbReference>
<name>A0ABN2D452_9ACTN</name>
<evidence type="ECO:0000313" key="4">
    <source>
        <dbReference type="Proteomes" id="UP001501470"/>
    </source>
</evidence>
<dbReference type="RefSeq" id="WP_344514065.1">
    <property type="nucleotide sequence ID" value="NZ_BAAAQD010000043.1"/>
</dbReference>
<gene>
    <name evidence="3" type="ORF">GCM10009827_109850</name>
</gene>
<dbReference type="InterPro" id="IPR013974">
    <property type="entry name" value="SAF"/>
</dbReference>
<dbReference type="CDD" id="cd11614">
    <property type="entry name" value="SAF_CpaB_FlgA_like"/>
    <property type="match status" value="1"/>
</dbReference>
<dbReference type="EMBL" id="BAAAQD010000043">
    <property type="protein sequence ID" value="GAA1570040.1"/>
    <property type="molecule type" value="Genomic_DNA"/>
</dbReference>
<dbReference type="Proteomes" id="UP001501470">
    <property type="component" value="Unassembled WGS sequence"/>
</dbReference>
<keyword evidence="1" id="KW-0472">Membrane</keyword>